<dbReference type="EMBL" id="CAJGYM010000007">
    <property type="protein sequence ID" value="CAD6188000.1"/>
    <property type="molecule type" value="Genomic_DNA"/>
</dbReference>
<dbReference type="InterPro" id="IPR008166">
    <property type="entry name" value="Glyco_transf_92"/>
</dbReference>
<comment type="caution">
    <text evidence="9">The sequence shown here is derived from an EMBL/GenBank/DDBJ whole genome shotgun (WGS) entry which is preliminary data.</text>
</comment>
<keyword evidence="10" id="KW-1185">Reference proteome</keyword>
<keyword evidence="5" id="KW-0812">Transmembrane</keyword>
<dbReference type="EC" id="2.4.1.-" evidence="8"/>
<name>A0A8S1H3K7_9PELO</name>
<dbReference type="Proteomes" id="UP000835052">
    <property type="component" value="Unassembled WGS sequence"/>
</dbReference>
<evidence type="ECO:0000256" key="8">
    <source>
        <dbReference type="RuleBase" id="RU366017"/>
    </source>
</evidence>
<evidence type="ECO:0000256" key="7">
    <source>
        <dbReference type="ARBA" id="ARBA00023136"/>
    </source>
</evidence>
<dbReference type="PANTHER" id="PTHR21461:SF69">
    <property type="entry name" value="GLYCOSYLTRANSFERASE FAMILY 92 PROTEIN"/>
    <property type="match status" value="1"/>
</dbReference>
<organism evidence="9 10">
    <name type="scientific">Caenorhabditis auriculariae</name>
    <dbReference type="NCBI Taxonomy" id="2777116"/>
    <lineage>
        <taxon>Eukaryota</taxon>
        <taxon>Metazoa</taxon>
        <taxon>Ecdysozoa</taxon>
        <taxon>Nematoda</taxon>
        <taxon>Chromadorea</taxon>
        <taxon>Rhabditida</taxon>
        <taxon>Rhabditina</taxon>
        <taxon>Rhabditomorpha</taxon>
        <taxon>Rhabditoidea</taxon>
        <taxon>Rhabditidae</taxon>
        <taxon>Peloderinae</taxon>
        <taxon>Caenorhabditis</taxon>
    </lineage>
</organism>
<dbReference type="AlphaFoldDB" id="A0A8S1H3K7"/>
<evidence type="ECO:0000256" key="1">
    <source>
        <dbReference type="ARBA" id="ARBA00004167"/>
    </source>
</evidence>
<evidence type="ECO:0000256" key="2">
    <source>
        <dbReference type="ARBA" id="ARBA00007647"/>
    </source>
</evidence>
<keyword evidence="7" id="KW-0472">Membrane</keyword>
<comment type="subcellular location">
    <subcellularLocation>
        <location evidence="1">Membrane</location>
        <topology evidence="1">Single-pass membrane protein</topology>
    </subcellularLocation>
</comment>
<dbReference type="GO" id="GO:0005737">
    <property type="term" value="C:cytoplasm"/>
    <property type="evidence" value="ECO:0007669"/>
    <property type="project" value="TreeGrafter"/>
</dbReference>
<evidence type="ECO:0000313" key="9">
    <source>
        <dbReference type="EMBL" id="CAD6188000.1"/>
    </source>
</evidence>
<gene>
    <name evidence="9" type="ORF">CAUJ_LOCUS3919</name>
</gene>
<dbReference type="GO" id="GO:0016757">
    <property type="term" value="F:glycosyltransferase activity"/>
    <property type="evidence" value="ECO:0007669"/>
    <property type="project" value="UniProtKB-UniRule"/>
</dbReference>
<evidence type="ECO:0000256" key="4">
    <source>
        <dbReference type="ARBA" id="ARBA00022679"/>
    </source>
</evidence>
<comment type="similarity">
    <text evidence="2 8">Belongs to the glycosyltransferase 92 family.</text>
</comment>
<keyword evidence="4 8" id="KW-0808">Transferase</keyword>
<evidence type="ECO:0000256" key="6">
    <source>
        <dbReference type="ARBA" id="ARBA00022989"/>
    </source>
</evidence>
<evidence type="ECO:0000256" key="3">
    <source>
        <dbReference type="ARBA" id="ARBA00022676"/>
    </source>
</evidence>
<evidence type="ECO:0000256" key="5">
    <source>
        <dbReference type="ARBA" id="ARBA00022692"/>
    </source>
</evidence>
<dbReference type="Pfam" id="PF01697">
    <property type="entry name" value="Glyco_transf_92"/>
    <property type="match status" value="1"/>
</dbReference>
<proteinExistence type="inferred from homology"/>
<dbReference type="OrthoDB" id="2017643at2759"/>
<reference evidence="9" key="1">
    <citation type="submission" date="2020-10" db="EMBL/GenBank/DDBJ databases">
        <authorList>
            <person name="Kikuchi T."/>
        </authorList>
    </citation>
    <scope>NUCLEOTIDE SEQUENCE</scope>
    <source>
        <strain evidence="9">NKZ352</strain>
    </source>
</reference>
<dbReference type="PANTHER" id="PTHR21461">
    <property type="entry name" value="GLYCOSYLTRANSFERASE FAMILY 92 PROTEIN"/>
    <property type="match status" value="1"/>
</dbReference>
<sequence length="389" mass="44936">MANLEVYSAYFDDRENSLFTSNPSVQVLVMSAHKIEGKRIIYCNIFTESGRYAVTKGYVREIWQRGWDPRDTFYVPNLVTCPVPKRISEYTNLVISLSRRRCRNELTAMTVVSKPQVSHKKAVAVCLKGLDYQTDFALRLLEWFEAQFLFGADTIGVYTYFLGPSTRKVLEHYEREGKISVTSLQLPGNAPNEPRKRSKFISENLGQKRRNELIPYNDCFYRHIFTHRYVLIIDTDEVVVPLKHKNYEAMLGAVESRDKRRLSSIMTSNVFKFPSNTSLYPANAYMLSNRQRTRKSSGPRNYGKSFCSTDTVATVFNHFALHKLDFDVAKALYLDENVAIKLHYKTTCPVELQSECAALQSDTVVDHSLDPFEQKLSQRVWKIQRLLNL</sequence>
<keyword evidence="6" id="KW-1133">Transmembrane helix</keyword>
<keyword evidence="3 8" id="KW-0328">Glycosyltransferase</keyword>
<protein>
    <recommendedName>
        <fullName evidence="8">Glycosyltransferase family 92 protein</fullName>
        <ecNumber evidence="8">2.4.1.-</ecNumber>
    </recommendedName>
</protein>
<dbReference type="GO" id="GO:0016020">
    <property type="term" value="C:membrane"/>
    <property type="evidence" value="ECO:0007669"/>
    <property type="project" value="UniProtKB-SubCell"/>
</dbReference>
<accession>A0A8S1H3K7</accession>
<evidence type="ECO:0000313" key="10">
    <source>
        <dbReference type="Proteomes" id="UP000835052"/>
    </source>
</evidence>